<accession>A0A8S3TWW5</accession>
<evidence type="ECO:0000313" key="5">
    <source>
        <dbReference type="Proteomes" id="UP000683360"/>
    </source>
</evidence>
<evidence type="ECO:0000256" key="2">
    <source>
        <dbReference type="SAM" id="MobiDB-lite"/>
    </source>
</evidence>
<reference evidence="4" key="1">
    <citation type="submission" date="2021-03" db="EMBL/GenBank/DDBJ databases">
        <authorList>
            <person name="Bekaert M."/>
        </authorList>
    </citation>
    <scope>NUCLEOTIDE SEQUENCE</scope>
</reference>
<dbReference type="EMBL" id="CAJPWZ010002330">
    <property type="protein sequence ID" value="CAG2235897.1"/>
    <property type="molecule type" value="Genomic_DNA"/>
</dbReference>
<dbReference type="InterPro" id="IPR005135">
    <property type="entry name" value="Endo/exonuclease/phosphatase"/>
</dbReference>
<gene>
    <name evidence="4" type="ORF">MEDL_48424</name>
</gene>
<dbReference type="OrthoDB" id="5987290at2759"/>
<comment type="caution">
    <text evidence="4">The sequence shown here is derived from an EMBL/GenBank/DDBJ whole genome shotgun (WGS) entry which is preliminary data.</text>
</comment>
<keyword evidence="5" id="KW-1185">Reference proteome</keyword>
<feature type="domain" description="Endonuclease/exonuclease/phosphatase" evidence="3">
    <location>
        <begin position="238"/>
        <end position="372"/>
    </location>
</feature>
<name>A0A8S3TWW5_MYTED</name>
<evidence type="ECO:0000256" key="1">
    <source>
        <dbReference type="SAM" id="Coils"/>
    </source>
</evidence>
<sequence>MNDTPNKAGLKRELSFSPSDISPSQIQVGKSAKTIPDSPSPNTSLQVSEMSQPTIITAQGETVLQLSEVVLSVINNPQFVQAILPMVLEKVLLDIKPMVEQMVSVKIQPYIETIDQNKQALTSQNIIIKDQQDTINKLQTKITDLGKRVEEQEQYSRRTSLRFNNIKIPTNGNGRIIKPVNTDYLVLQICNEQLGLNIDLKDLGRTHPIGKVVNGDVESNPGPAVDISDQSLSIFHCNIRSLRNKLDYISNVIEEFDIVFFTETHLAPFITNDKIALPEFETPIRKDRNSDGGGVIMYYKSNINIKRRLDLEHDSLEIMWFELKTKLHVILINITYRSERFSPSNFWSLYDMMLKRALDETNHIICLGDLNKNFLLNLPNCISDILSINGLFNTISDATHFDSRTGSLSLLDPILITDSIQFIDSSIIPINRDISDHEDDMIGLSRMFADDTSIGHTAPDVTTLQSMINIDLQNINSWANDWLVKFNPNKTNIMLFSNKNSKNNLIFNFGGVQHLTLVWSATDIQFETEVHSLANKLWSLNCKKDINIMEAYNKLIKISIVNRFCSLEIIHLW</sequence>
<dbReference type="Pfam" id="PF03372">
    <property type="entry name" value="Exo_endo_phos"/>
    <property type="match status" value="1"/>
</dbReference>
<organism evidence="4 5">
    <name type="scientific">Mytilus edulis</name>
    <name type="common">Blue mussel</name>
    <dbReference type="NCBI Taxonomy" id="6550"/>
    <lineage>
        <taxon>Eukaryota</taxon>
        <taxon>Metazoa</taxon>
        <taxon>Spiralia</taxon>
        <taxon>Lophotrochozoa</taxon>
        <taxon>Mollusca</taxon>
        <taxon>Bivalvia</taxon>
        <taxon>Autobranchia</taxon>
        <taxon>Pteriomorphia</taxon>
        <taxon>Mytilida</taxon>
        <taxon>Mytiloidea</taxon>
        <taxon>Mytilidae</taxon>
        <taxon>Mytilinae</taxon>
        <taxon>Mytilus</taxon>
    </lineage>
</organism>
<evidence type="ECO:0000313" key="4">
    <source>
        <dbReference type="EMBL" id="CAG2235897.1"/>
    </source>
</evidence>
<dbReference type="InterPro" id="IPR036691">
    <property type="entry name" value="Endo/exonu/phosph_ase_sf"/>
</dbReference>
<feature type="compositionally biased region" description="Polar residues" evidence="2">
    <location>
        <begin position="16"/>
        <end position="28"/>
    </location>
</feature>
<dbReference type="Gene3D" id="3.60.10.10">
    <property type="entry name" value="Endonuclease/exonuclease/phosphatase"/>
    <property type="match status" value="1"/>
</dbReference>
<proteinExistence type="predicted"/>
<dbReference type="AlphaFoldDB" id="A0A8S3TWW5"/>
<dbReference type="GO" id="GO:0003824">
    <property type="term" value="F:catalytic activity"/>
    <property type="evidence" value="ECO:0007669"/>
    <property type="project" value="InterPro"/>
</dbReference>
<evidence type="ECO:0000259" key="3">
    <source>
        <dbReference type="Pfam" id="PF03372"/>
    </source>
</evidence>
<dbReference type="SUPFAM" id="SSF56219">
    <property type="entry name" value="DNase I-like"/>
    <property type="match status" value="1"/>
</dbReference>
<keyword evidence="1" id="KW-0175">Coiled coil</keyword>
<protein>
    <recommendedName>
        <fullName evidence="3">Endonuclease/exonuclease/phosphatase domain-containing protein</fullName>
    </recommendedName>
</protein>
<feature type="region of interest" description="Disordered" evidence="2">
    <location>
        <begin position="1"/>
        <end position="46"/>
    </location>
</feature>
<dbReference type="Proteomes" id="UP000683360">
    <property type="component" value="Unassembled WGS sequence"/>
</dbReference>
<feature type="coiled-coil region" evidence="1">
    <location>
        <begin position="128"/>
        <end position="155"/>
    </location>
</feature>